<name>A0A135LRU6_PENPA</name>
<dbReference type="RefSeq" id="XP_040650175.1">
    <property type="nucleotide sequence ID" value="XM_040796745.1"/>
</dbReference>
<dbReference type="InterPro" id="IPR053208">
    <property type="entry name" value="GMC_Oxidoreductase_CD"/>
</dbReference>
<dbReference type="GeneID" id="63712045"/>
<gene>
    <name evidence="3" type="ORF">PGRI_090320</name>
</gene>
<dbReference type="PANTHER" id="PTHR47190">
    <property type="entry name" value="DEHYDROGENASE, PUTATIVE-RELATED"/>
    <property type="match status" value="1"/>
</dbReference>
<feature type="region of interest" description="Disordered" evidence="1">
    <location>
        <begin position="270"/>
        <end position="293"/>
    </location>
</feature>
<dbReference type="PANTHER" id="PTHR47190:SF1">
    <property type="entry name" value="GLUCOSE-METHANOL-CHOLINE OXIDOREDUCTASE N-TERMINAL DOMAIN-CONTAINING PROTEIN"/>
    <property type="match status" value="1"/>
</dbReference>
<organism evidence="3 4">
    <name type="scientific">Penicillium patulum</name>
    <name type="common">Penicillium griseofulvum</name>
    <dbReference type="NCBI Taxonomy" id="5078"/>
    <lineage>
        <taxon>Eukaryota</taxon>
        <taxon>Fungi</taxon>
        <taxon>Dikarya</taxon>
        <taxon>Ascomycota</taxon>
        <taxon>Pezizomycotina</taxon>
        <taxon>Eurotiomycetes</taxon>
        <taxon>Eurotiomycetidae</taxon>
        <taxon>Eurotiales</taxon>
        <taxon>Aspergillaceae</taxon>
        <taxon>Penicillium</taxon>
    </lineage>
</organism>
<evidence type="ECO:0000256" key="1">
    <source>
        <dbReference type="SAM" id="MobiDB-lite"/>
    </source>
</evidence>
<dbReference type="Proteomes" id="UP000070168">
    <property type="component" value="Unassembled WGS sequence"/>
</dbReference>
<dbReference type="Pfam" id="PF16010">
    <property type="entry name" value="CDH-cyt"/>
    <property type="match status" value="1"/>
</dbReference>
<dbReference type="OrthoDB" id="413885at2759"/>
<dbReference type="EMBL" id="LHQR01000029">
    <property type="protein sequence ID" value="KXG51639.1"/>
    <property type="molecule type" value="Genomic_DNA"/>
</dbReference>
<dbReference type="AlphaFoldDB" id="A0A135LRU6"/>
<proteinExistence type="predicted"/>
<accession>A0A135LRU6</accession>
<evidence type="ECO:0000313" key="3">
    <source>
        <dbReference type="EMBL" id="KXG51639.1"/>
    </source>
</evidence>
<dbReference type="Gene3D" id="2.60.40.1210">
    <property type="entry name" value="Cellobiose dehydrogenase, cytochrome domain"/>
    <property type="match status" value="1"/>
</dbReference>
<feature type="domain" description="Cellobiose dehydrogenase-like cytochrome" evidence="2">
    <location>
        <begin position="73"/>
        <end position="261"/>
    </location>
</feature>
<comment type="caution">
    <text evidence="3">The sequence shown here is derived from an EMBL/GenBank/DDBJ whole genome shotgun (WGS) entry which is preliminary data.</text>
</comment>
<dbReference type="OMA" id="ASFRCQN"/>
<dbReference type="SUPFAM" id="SSF49344">
    <property type="entry name" value="CBD9-like"/>
    <property type="match status" value="1"/>
</dbReference>
<protein>
    <submittedName>
        <fullName evidence="3">Cellobiose dehydrogenase, cytochrome</fullName>
    </submittedName>
</protein>
<reference evidence="3 4" key="1">
    <citation type="journal article" date="2016" name="BMC Genomics">
        <title>Genome sequencing and secondary metabolism of the postharvest pathogen Penicillium griseofulvum.</title>
        <authorList>
            <person name="Banani H."/>
            <person name="Marcet-Houben M."/>
            <person name="Ballester A.R."/>
            <person name="Abbruscato P."/>
            <person name="Gonzalez-Candelas L."/>
            <person name="Gabaldon T."/>
            <person name="Spadaro D."/>
        </authorList>
    </citation>
    <scope>NUCLEOTIDE SEQUENCE [LARGE SCALE GENOMIC DNA]</scope>
    <source>
        <strain evidence="3 4">PG3</strain>
    </source>
</reference>
<evidence type="ECO:0000313" key="4">
    <source>
        <dbReference type="Proteomes" id="UP000070168"/>
    </source>
</evidence>
<dbReference type="CDD" id="cd09630">
    <property type="entry name" value="CDH_like_cytochrome"/>
    <property type="match status" value="1"/>
</dbReference>
<keyword evidence="4" id="KW-1185">Reference proteome</keyword>
<dbReference type="STRING" id="5078.A0A135LRU6"/>
<dbReference type="InterPro" id="IPR015920">
    <property type="entry name" value="Cellobiose_DH-like_cyt"/>
</dbReference>
<evidence type="ECO:0000259" key="2">
    <source>
        <dbReference type="Pfam" id="PF16010"/>
    </source>
</evidence>
<sequence>MIGHCDMDSTNNARAVVIPWYLVLPLLYVSKLKPTTEIALSIPSNFRLMRNGLFLSGVVSSTSVAQSGTPMAYTDPDTGITFDTWTVPEALSKGGFTFGMALPSDALTTDATEFIGYLLCSSQNATFTGWCGVSLGGTMTNSLLLLAYPYDEDILTSFRYTSSYHMPDLYTGDAKLTQISTSINATHYSLIFRCSNCLQWTQGSASGNASTSNGLVNLGWAQSFPAPGNPGSPSNISLHYHDNGHNIWAATLKNAPNPSYTDWIKATATGSSTKAGPTAAPTTSVPAGTTTPK</sequence>
<dbReference type="FunFam" id="2.60.40.1210:FF:000004">
    <property type="entry name" value="Cellobiose dehydrogenase"/>
    <property type="match status" value="1"/>
</dbReference>